<dbReference type="InterPro" id="IPR047951">
    <property type="entry name" value="Transpos_ISL3"/>
</dbReference>
<dbReference type="InterPro" id="IPR002560">
    <property type="entry name" value="Transposase_DDE"/>
</dbReference>
<evidence type="ECO:0000313" key="4">
    <source>
        <dbReference type="EMBL" id="UQA91578.1"/>
    </source>
</evidence>
<dbReference type="Pfam" id="PF14690">
    <property type="entry name" value="Zn_ribbon_ISL3"/>
    <property type="match status" value="1"/>
</dbReference>
<feature type="domain" description="Transposase IS204/IS1001/IS1096/IS1165 zinc-finger" evidence="3">
    <location>
        <begin position="39"/>
        <end position="85"/>
    </location>
</feature>
<proteinExistence type="predicted"/>
<dbReference type="EMBL" id="CP086322">
    <property type="protein sequence ID" value="UQA91578.1"/>
    <property type="molecule type" value="Genomic_DNA"/>
</dbReference>
<dbReference type="Proteomes" id="UP000830115">
    <property type="component" value="Chromosome"/>
</dbReference>
<evidence type="ECO:0000259" key="1">
    <source>
        <dbReference type="Pfam" id="PF01610"/>
    </source>
</evidence>
<protein>
    <submittedName>
        <fullName evidence="4">ISL3 family transposase</fullName>
    </submittedName>
</protein>
<name>A0ABY4M2X8_9ACTN</name>
<dbReference type="NCBIfam" id="NF033550">
    <property type="entry name" value="transpos_ISL3"/>
    <property type="match status" value="1"/>
</dbReference>
<dbReference type="InterPro" id="IPR029261">
    <property type="entry name" value="Transposase_Znf"/>
</dbReference>
<sequence length="439" mass="49851">MDNDTTSLLDLDGLAVARVERLEDGTRRVHLITADEQARACPECGVFATRVKGSATTRPRDLPYGGSGLEFRWHKRRWWCREPDCPRRSFTEQIPQLPAGARITMRLRGAAGRRIRDAASTVIQAARDLHLSWPTVMDAFRTAAHEVTQAPLPEVKVLGIDETRRGRPRWEQDPATGKWMLTRDRWHTGFVDALGAGGLLSQVEGRTVADVLAWLATTPLAWRNNIEYVAIDMSTTYRAAVRTGLPHATVVVDHFHVVQLANKMLSTVRRRTTAETRGRRGRASDPEWKARRRLLRNREDLTDEQFATMWNALLGEGRIGQILLTAWIAKENLRNLLALARTGADRHQVGHARWKFLTWCADSDIPEVRQLAVTVDRWWPEIEAFIDTGHSNAKSEGINRVIKLVARNAFGFRNADNQRLRTHCVTTRRARGHLRTTQL</sequence>
<dbReference type="PANTHER" id="PTHR33498">
    <property type="entry name" value="TRANSPOSASE FOR INSERTION SEQUENCE ELEMENT IS1557"/>
    <property type="match status" value="1"/>
</dbReference>
<feature type="domain" description="Transposase IS204/IS1001/IS1096/IS1165 helix-turn-helix" evidence="2">
    <location>
        <begin position="92"/>
        <end position="142"/>
    </location>
</feature>
<dbReference type="Pfam" id="PF01610">
    <property type="entry name" value="DDE_Tnp_ISL3"/>
    <property type="match status" value="1"/>
</dbReference>
<evidence type="ECO:0000259" key="2">
    <source>
        <dbReference type="Pfam" id="PF13542"/>
    </source>
</evidence>
<evidence type="ECO:0000259" key="3">
    <source>
        <dbReference type="Pfam" id="PF14690"/>
    </source>
</evidence>
<keyword evidence="5" id="KW-1185">Reference proteome</keyword>
<dbReference type="Pfam" id="PF13542">
    <property type="entry name" value="HTH_Tnp_ISL3"/>
    <property type="match status" value="1"/>
</dbReference>
<dbReference type="InterPro" id="IPR032877">
    <property type="entry name" value="Transposase_HTH"/>
</dbReference>
<dbReference type="PANTHER" id="PTHR33498:SF1">
    <property type="entry name" value="TRANSPOSASE FOR INSERTION SEQUENCE ELEMENT IS1557"/>
    <property type="match status" value="1"/>
</dbReference>
<gene>
    <name evidence="4" type="ORF">K9S39_06630</name>
</gene>
<accession>A0ABY4M2X8</accession>
<organism evidence="4 5">
    <name type="scientific">Streptomyces halobius</name>
    <dbReference type="NCBI Taxonomy" id="2879846"/>
    <lineage>
        <taxon>Bacteria</taxon>
        <taxon>Bacillati</taxon>
        <taxon>Actinomycetota</taxon>
        <taxon>Actinomycetes</taxon>
        <taxon>Kitasatosporales</taxon>
        <taxon>Streptomycetaceae</taxon>
        <taxon>Streptomyces</taxon>
    </lineage>
</organism>
<dbReference type="RefSeq" id="WP_248862387.1">
    <property type="nucleotide sequence ID" value="NZ_CP086322.1"/>
</dbReference>
<feature type="domain" description="Transposase IS204/IS1001/IS1096/IS1165 DDE" evidence="1">
    <location>
        <begin position="185"/>
        <end position="421"/>
    </location>
</feature>
<evidence type="ECO:0000313" key="5">
    <source>
        <dbReference type="Proteomes" id="UP000830115"/>
    </source>
</evidence>
<reference evidence="4" key="1">
    <citation type="submission" date="2021-10" db="EMBL/GenBank/DDBJ databases">
        <title>Streptomyces nigrumlapis sp.nov.,an antimicrobial producing actinobacterium isolated from Black Gobi rocks.</title>
        <authorList>
            <person name="Wen Y."/>
            <person name="Zhang W."/>
            <person name="Liu X.G."/>
        </authorList>
    </citation>
    <scope>NUCLEOTIDE SEQUENCE</scope>
    <source>
        <strain evidence="4">ST13-2-2</strain>
    </source>
</reference>